<name>A0A1Q3BE48_CEPFO</name>
<dbReference type="AlphaFoldDB" id="A0A1Q3BE48"/>
<dbReference type="Proteomes" id="UP000187406">
    <property type="component" value="Unassembled WGS sequence"/>
</dbReference>
<accession>A0A1Q3BE48</accession>
<organism evidence="2 3">
    <name type="scientific">Cephalotus follicularis</name>
    <name type="common">Albany pitcher plant</name>
    <dbReference type="NCBI Taxonomy" id="3775"/>
    <lineage>
        <taxon>Eukaryota</taxon>
        <taxon>Viridiplantae</taxon>
        <taxon>Streptophyta</taxon>
        <taxon>Embryophyta</taxon>
        <taxon>Tracheophyta</taxon>
        <taxon>Spermatophyta</taxon>
        <taxon>Magnoliopsida</taxon>
        <taxon>eudicotyledons</taxon>
        <taxon>Gunneridae</taxon>
        <taxon>Pentapetalae</taxon>
        <taxon>rosids</taxon>
        <taxon>fabids</taxon>
        <taxon>Oxalidales</taxon>
        <taxon>Cephalotaceae</taxon>
        <taxon>Cephalotus</taxon>
    </lineage>
</organism>
<evidence type="ECO:0000313" key="3">
    <source>
        <dbReference type="Proteomes" id="UP000187406"/>
    </source>
</evidence>
<evidence type="ECO:0000256" key="1">
    <source>
        <dbReference type="SAM" id="MobiDB-lite"/>
    </source>
</evidence>
<feature type="region of interest" description="Disordered" evidence="1">
    <location>
        <begin position="36"/>
        <end position="63"/>
    </location>
</feature>
<dbReference type="EMBL" id="BDDD01000454">
    <property type="protein sequence ID" value="GAV66092.1"/>
    <property type="molecule type" value="Genomic_DNA"/>
</dbReference>
<sequence>PHLGIVGIRHRIGYIDPSAAQNTELLPRGKRRRLGGRRARVRRGHTDGHAATGWRGGDGWGSRRGTQWGGGELGEVGVLLLPGSGECSGWSWVRLRGKLLLLLLLW</sequence>
<proteinExistence type="predicted"/>
<feature type="compositionally biased region" description="Gly residues" evidence="1">
    <location>
        <begin position="54"/>
        <end position="63"/>
    </location>
</feature>
<keyword evidence="3" id="KW-1185">Reference proteome</keyword>
<comment type="caution">
    <text evidence="2">The sequence shown here is derived from an EMBL/GenBank/DDBJ whole genome shotgun (WGS) entry which is preliminary data.</text>
</comment>
<evidence type="ECO:0000313" key="2">
    <source>
        <dbReference type="EMBL" id="GAV66092.1"/>
    </source>
</evidence>
<gene>
    <name evidence="2" type="ORF">CFOL_v3_09602</name>
</gene>
<reference evidence="3" key="1">
    <citation type="submission" date="2016-04" db="EMBL/GenBank/DDBJ databases">
        <title>Cephalotus genome sequencing.</title>
        <authorList>
            <person name="Fukushima K."/>
            <person name="Hasebe M."/>
            <person name="Fang X."/>
        </authorList>
    </citation>
    <scope>NUCLEOTIDE SEQUENCE [LARGE SCALE GENOMIC DNA]</scope>
    <source>
        <strain evidence="3">cv. St1</strain>
    </source>
</reference>
<dbReference type="InParanoid" id="A0A1Q3BE48"/>
<protein>
    <submittedName>
        <fullName evidence="2">Uncharacterized protein</fullName>
    </submittedName>
</protein>
<feature type="non-terminal residue" evidence="2">
    <location>
        <position position="1"/>
    </location>
</feature>